<gene>
    <name evidence="1" type="primary">PCMP-H53_3</name>
    <name evidence="1" type="ORF">CK203_014306</name>
</gene>
<dbReference type="GO" id="GO:0009451">
    <property type="term" value="P:RNA modification"/>
    <property type="evidence" value="ECO:0007669"/>
    <property type="project" value="InterPro"/>
</dbReference>
<dbReference type="Proteomes" id="UP000288805">
    <property type="component" value="Unassembled WGS sequence"/>
</dbReference>
<evidence type="ECO:0000313" key="2">
    <source>
        <dbReference type="Proteomes" id="UP000288805"/>
    </source>
</evidence>
<reference evidence="1 2" key="1">
    <citation type="journal article" date="2018" name="PLoS Genet.">
        <title>Population sequencing reveals clonal diversity and ancestral inbreeding in the grapevine cultivar Chardonnay.</title>
        <authorList>
            <person name="Roach M.J."/>
            <person name="Johnson D.L."/>
            <person name="Bohlmann J."/>
            <person name="van Vuuren H.J."/>
            <person name="Jones S.J."/>
            <person name="Pretorius I.S."/>
            <person name="Schmidt S.A."/>
            <person name="Borneman A.R."/>
        </authorList>
    </citation>
    <scope>NUCLEOTIDE SEQUENCE [LARGE SCALE GENOMIC DNA]</scope>
    <source>
        <strain evidence="2">cv. Chardonnay</strain>
        <tissue evidence="1">Leaf</tissue>
    </source>
</reference>
<dbReference type="InterPro" id="IPR046848">
    <property type="entry name" value="E_motif"/>
</dbReference>
<dbReference type="Pfam" id="PF20431">
    <property type="entry name" value="E_motif"/>
    <property type="match status" value="1"/>
</dbReference>
<proteinExistence type="predicted"/>
<dbReference type="EMBL" id="QGNW01000016">
    <property type="protein sequence ID" value="RVX16245.1"/>
    <property type="molecule type" value="Genomic_DNA"/>
</dbReference>
<protein>
    <submittedName>
        <fullName evidence="1">Pentatricopeptide repeat-containing protein</fullName>
    </submittedName>
</protein>
<evidence type="ECO:0000313" key="1">
    <source>
        <dbReference type="EMBL" id="RVX16245.1"/>
    </source>
</evidence>
<dbReference type="AlphaFoldDB" id="A0A438K4V4"/>
<dbReference type="PANTHER" id="PTHR47926:SF473">
    <property type="entry name" value="(WILD MALAYSIAN BANANA) HYPOTHETICAL PROTEIN"/>
    <property type="match status" value="1"/>
</dbReference>
<comment type="caution">
    <text evidence="1">The sequence shown here is derived from an EMBL/GenBank/DDBJ whole genome shotgun (WGS) entry which is preliminary data.</text>
</comment>
<dbReference type="GO" id="GO:0003723">
    <property type="term" value="F:RNA binding"/>
    <property type="evidence" value="ECO:0007669"/>
    <property type="project" value="InterPro"/>
</dbReference>
<name>A0A438K4V4_VITVI</name>
<dbReference type="InterPro" id="IPR046960">
    <property type="entry name" value="PPR_At4g14850-like_plant"/>
</dbReference>
<dbReference type="PANTHER" id="PTHR47926">
    <property type="entry name" value="PENTATRICOPEPTIDE REPEAT-CONTAINING PROTEIN"/>
    <property type="match status" value="1"/>
</dbReference>
<sequence length="102" mass="11888">MVGKRLINLQPCHSGRYILLSNIYAAAKKWDDARKVRNLMKVRHLQGPGVSVIELKGMVHRYREWLLDMEEEDKEHALAVHSEKLAIAYGYYTWIQKKPLGL</sequence>
<accession>A0A438K4V4</accession>
<organism evidence="1 2">
    <name type="scientific">Vitis vinifera</name>
    <name type="common">Grape</name>
    <dbReference type="NCBI Taxonomy" id="29760"/>
    <lineage>
        <taxon>Eukaryota</taxon>
        <taxon>Viridiplantae</taxon>
        <taxon>Streptophyta</taxon>
        <taxon>Embryophyta</taxon>
        <taxon>Tracheophyta</taxon>
        <taxon>Spermatophyta</taxon>
        <taxon>Magnoliopsida</taxon>
        <taxon>eudicotyledons</taxon>
        <taxon>Gunneridae</taxon>
        <taxon>Pentapetalae</taxon>
        <taxon>rosids</taxon>
        <taxon>Vitales</taxon>
        <taxon>Vitaceae</taxon>
        <taxon>Viteae</taxon>
        <taxon>Vitis</taxon>
    </lineage>
</organism>